<comment type="caution">
    <text evidence="2">The sequence shown here is derived from an EMBL/GenBank/DDBJ whole genome shotgun (WGS) entry which is preliminary data.</text>
</comment>
<dbReference type="OrthoDB" id="9808317at2"/>
<feature type="domain" description="AAA+ ATPase" evidence="1">
    <location>
        <begin position="32"/>
        <end position="174"/>
    </location>
</feature>
<sequence length="378" mass="42947">MNDLYPSTPRDVQTIIRAQLELLWEQPELAQTIPPLMLWGAPGVGKSTVIRELCQKLGIEFIDIRLAQREPVDLRGLPVPKENHVEWLLASEWPRDPDSRGIILFDELSAADRTLQAAAYEIILDRRLGDLYTLPKGWLVMGAGNRIGDRAIAHSFSSALANRFCHLTLEPDIEQWCVWARQKGIDPLIIGFLKFAPEHFFNLTDTTETDYGWPSPRSWERAALMYSQAQRMDLNKQQQRIVINGLIGPGAAAAFFAYCESTEDLPDVPAMLRGEVPVEVPTSNDTLYAFCTSVSFHLWLANKRNYQKRLDILFKITRQLNSDFATMLMLDVMRDDSYSGDGERLHEQRAALIFGHPDYGAWIEQHGMEFGSVLETLV</sequence>
<dbReference type="SMART" id="SM00382">
    <property type="entry name" value="AAA"/>
    <property type="match status" value="1"/>
</dbReference>
<evidence type="ECO:0000313" key="3">
    <source>
        <dbReference type="Proteomes" id="UP000288259"/>
    </source>
</evidence>
<dbReference type="AlphaFoldDB" id="A0A432YMP2"/>
<evidence type="ECO:0000313" key="2">
    <source>
        <dbReference type="EMBL" id="RUO62206.1"/>
    </source>
</evidence>
<dbReference type="CDD" id="cd00009">
    <property type="entry name" value="AAA"/>
    <property type="match status" value="1"/>
</dbReference>
<dbReference type="Pfam" id="PF00004">
    <property type="entry name" value="AAA"/>
    <property type="match status" value="1"/>
</dbReference>
<name>A0A432YMP2_9GAMM</name>
<evidence type="ECO:0000259" key="1">
    <source>
        <dbReference type="SMART" id="SM00382"/>
    </source>
</evidence>
<dbReference type="Proteomes" id="UP000288259">
    <property type="component" value="Unassembled WGS sequence"/>
</dbReference>
<dbReference type="InterPro" id="IPR003593">
    <property type="entry name" value="AAA+_ATPase"/>
</dbReference>
<protein>
    <recommendedName>
        <fullName evidence="1">AAA+ ATPase domain-containing protein</fullName>
    </recommendedName>
</protein>
<dbReference type="Gene3D" id="3.40.50.300">
    <property type="entry name" value="P-loop containing nucleotide triphosphate hydrolases"/>
    <property type="match status" value="1"/>
</dbReference>
<dbReference type="RefSeq" id="WP_126754169.1">
    <property type="nucleotide sequence ID" value="NZ_PIPY01000004.1"/>
</dbReference>
<dbReference type="EMBL" id="PIPY01000004">
    <property type="protein sequence ID" value="RUO62206.1"/>
    <property type="molecule type" value="Genomic_DNA"/>
</dbReference>
<proteinExistence type="predicted"/>
<dbReference type="GO" id="GO:0005524">
    <property type="term" value="F:ATP binding"/>
    <property type="evidence" value="ECO:0007669"/>
    <property type="project" value="InterPro"/>
</dbReference>
<dbReference type="InterPro" id="IPR003959">
    <property type="entry name" value="ATPase_AAA_core"/>
</dbReference>
<keyword evidence="3" id="KW-1185">Reference proteome</keyword>
<accession>A0A432YMP2</accession>
<reference evidence="3" key="1">
    <citation type="journal article" date="2018" name="Front. Microbiol.">
        <title>Genome-Based Analysis Reveals the Taxonomy and Diversity of the Family Idiomarinaceae.</title>
        <authorList>
            <person name="Liu Y."/>
            <person name="Lai Q."/>
            <person name="Shao Z."/>
        </authorList>
    </citation>
    <scope>NUCLEOTIDE SEQUENCE [LARGE SCALE GENOMIC DNA]</scope>
    <source>
        <strain evidence="3">CVS-6</strain>
    </source>
</reference>
<dbReference type="GO" id="GO:0016887">
    <property type="term" value="F:ATP hydrolysis activity"/>
    <property type="evidence" value="ECO:0007669"/>
    <property type="project" value="InterPro"/>
</dbReference>
<organism evidence="2 3">
    <name type="scientific">Pseudidiomarina insulisalsae</name>
    <dbReference type="NCBI Taxonomy" id="575789"/>
    <lineage>
        <taxon>Bacteria</taxon>
        <taxon>Pseudomonadati</taxon>
        <taxon>Pseudomonadota</taxon>
        <taxon>Gammaproteobacteria</taxon>
        <taxon>Alteromonadales</taxon>
        <taxon>Idiomarinaceae</taxon>
        <taxon>Pseudidiomarina</taxon>
    </lineage>
</organism>
<dbReference type="SUPFAM" id="SSF52540">
    <property type="entry name" value="P-loop containing nucleoside triphosphate hydrolases"/>
    <property type="match status" value="1"/>
</dbReference>
<gene>
    <name evidence="2" type="ORF">CWI71_04980</name>
</gene>
<dbReference type="InterPro" id="IPR027417">
    <property type="entry name" value="P-loop_NTPase"/>
</dbReference>